<gene>
    <name evidence="2" type="ORF">HGA08_08130</name>
</gene>
<name>A0A846XSW0_9NOCA</name>
<dbReference type="AlphaFoldDB" id="A0A846XSW0"/>
<protein>
    <submittedName>
        <fullName evidence="2">Uncharacterized protein</fullName>
    </submittedName>
</protein>
<evidence type="ECO:0000313" key="3">
    <source>
        <dbReference type="Proteomes" id="UP000565711"/>
    </source>
</evidence>
<keyword evidence="3" id="KW-1185">Reference proteome</keyword>
<organism evidence="2 3">
    <name type="scientific">Nocardia vermiculata</name>
    <dbReference type="NCBI Taxonomy" id="257274"/>
    <lineage>
        <taxon>Bacteria</taxon>
        <taxon>Bacillati</taxon>
        <taxon>Actinomycetota</taxon>
        <taxon>Actinomycetes</taxon>
        <taxon>Mycobacteriales</taxon>
        <taxon>Nocardiaceae</taxon>
        <taxon>Nocardia</taxon>
    </lineage>
</organism>
<proteinExistence type="predicted"/>
<sequence length="250" mass="27153">MFRGHRNVRPEAVIEAMADKAAARPSGPVETPRGYLTPRTYDQPLLDHTYDQSTARDRRRQHLAVVYTESFSLPDEVAAVLGDIPDRIDTDPRPARWTVAVGAAFASMAQALTKIAKAVGAPRPAWPDVLPAEAVADGTWVSVLVSAADALDGPLRAALARPGRVVGGEPLGEWLAEPLRDLDRAAVTLGRYVHRVHTAETPDAPASPSPYALAVGELRARHFRELRELRDRHRAEWDAFGAANKAGTRA</sequence>
<dbReference type="RefSeq" id="WP_067870790.1">
    <property type="nucleotide sequence ID" value="NZ_JAAXOP010000003.1"/>
</dbReference>
<evidence type="ECO:0000313" key="2">
    <source>
        <dbReference type="EMBL" id="NKY50173.1"/>
    </source>
</evidence>
<feature type="region of interest" description="Disordered" evidence="1">
    <location>
        <begin position="19"/>
        <end position="42"/>
    </location>
</feature>
<comment type="caution">
    <text evidence="2">The sequence shown here is derived from an EMBL/GenBank/DDBJ whole genome shotgun (WGS) entry which is preliminary data.</text>
</comment>
<dbReference type="EMBL" id="JAAXOP010000003">
    <property type="protein sequence ID" value="NKY50173.1"/>
    <property type="molecule type" value="Genomic_DNA"/>
</dbReference>
<dbReference type="Proteomes" id="UP000565711">
    <property type="component" value="Unassembled WGS sequence"/>
</dbReference>
<accession>A0A846XSW0</accession>
<evidence type="ECO:0000256" key="1">
    <source>
        <dbReference type="SAM" id="MobiDB-lite"/>
    </source>
</evidence>
<reference evidence="2 3" key="1">
    <citation type="submission" date="2020-04" db="EMBL/GenBank/DDBJ databases">
        <title>MicrobeNet Type strains.</title>
        <authorList>
            <person name="Nicholson A.C."/>
        </authorList>
    </citation>
    <scope>NUCLEOTIDE SEQUENCE [LARGE SCALE GENOMIC DNA]</scope>
    <source>
        <strain evidence="2 3">JCM 12354</strain>
    </source>
</reference>